<dbReference type="EMBL" id="SMFV01000006">
    <property type="protein sequence ID" value="TCK02851.1"/>
    <property type="molecule type" value="Genomic_DNA"/>
</dbReference>
<dbReference type="InterPro" id="IPR001173">
    <property type="entry name" value="Glyco_trans_2-like"/>
</dbReference>
<gene>
    <name evidence="3" type="ORF">CLV27_1558</name>
</gene>
<reference evidence="3 4" key="1">
    <citation type="submission" date="2019-03" db="EMBL/GenBank/DDBJ databases">
        <title>Genomic Encyclopedia of Archaeal and Bacterial Type Strains, Phase II (KMG-II): from individual species to whole genera.</title>
        <authorList>
            <person name="Goeker M."/>
        </authorList>
    </citation>
    <scope>NUCLEOTIDE SEQUENCE [LARGE SCALE GENOMIC DNA]</scope>
    <source>
        <strain evidence="3 4">DSM 24425</strain>
    </source>
</reference>
<accession>A0A4R1G880</accession>
<name>A0A4R1G880_9BACT</name>
<evidence type="ECO:0000259" key="2">
    <source>
        <dbReference type="Pfam" id="PF00535"/>
    </source>
</evidence>
<feature type="domain" description="Glycosyltransferase 2-like" evidence="2">
    <location>
        <begin position="4"/>
        <end position="133"/>
    </location>
</feature>
<dbReference type="Proteomes" id="UP000295777">
    <property type="component" value="Unassembled WGS sequence"/>
</dbReference>
<comment type="similarity">
    <text evidence="1">Belongs to the glycosyltransferase 2 family. WaaE/KdtX subfamily.</text>
</comment>
<dbReference type="Gene3D" id="3.90.550.10">
    <property type="entry name" value="Spore Coat Polysaccharide Biosynthesis Protein SpsA, Chain A"/>
    <property type="match status" value="1"/>
</dbReference>
<keyword evidence="4" id="KW-1185">Reference proteome</keyword>
<dbReference type="OrthoDB" id="9815923at2"/>
<dbReference type="SUPFAM" id="SSF53448">
    <property type="entry name" value="Nucleotide-diphospho-sugar transferases"/>
    <property type="match status" value="1"/>
</dbReference>
<dbReference type="Pfam" id="PF00535">
    <property type="entry name" value="Glycos_transf_2"/>
    <property type="match status" value="1"/>
</dbReference>
<dbReference type="PANTHER" id="PTHR43630:SF2">
    <property type="entry name" value="GLYCOSYLTRANSFERASE"/>
    <property type="match status" value="1"/>
</dbReference>
<evidence type="ECO:0000313" key="3">
    <source>
        <dbReference type="EMBL" id="TCK02851.1"/>
    </source>
</evidence>
<organism evidence="3 4">
    <name type="scientific">Phorcysia thermohydrogeniphila</name>
    <dbReference type="NCBI Taxonomy" id="936138"/>
    <lineage>
        <taxon>Bacteria</taxon>
        <taxon>Pseudomonadati</taxon>
        <taxon>Aquificota</taxon>
        <taxon>Aquificia</taxon>
        <taxon>Desulfurobacteriales</taxon>
        <taxon>Desulfurobacteriaceae</taxon>
        <taxon>Phorcysia</taxon>
    </lineage>
</organism>
<dbReference type="GO" id="GO:0016740">
    <property type="term" value="F:transferase activity"/>
    <property type="evidence" value="ECO:0007669"/>
    <property type="project" value="UniProtKB-KW"/>
</dbReference>
<dbReference type="RefSeq" id="WP_132527497.1">
    <property type="nucleotide sequence ID" value="NZ_SMFV01000006.1"/>
</dbReference>
<evidence type="ECO:0000313" key="4">
    <source>
        <dbReference type="Proteomes" id="UP000295777"/>
    </source>
</evidence>
<dbReference type="InterPro" id="IPR029044">
    <property type="entry name" value="Nucleotide-diphossugar_trans"/>
</dbReference>
<protein>
    <submittedName>
        <fullName evidence="3">Glycosyltransferase involved in cell wall biosynthesis</fullName>
    </submittedName>
</protein>
<proteinExistence type="inferred from homology"/>
<dbReference type="PANTHER" id="PTHR43630">
    <property type="entry name" value="POLY-BETA-1,6-N-ACETYL-D-GLUCOSAMINE SYNTHASE"/>
    <property type="match status" value="1"/>
</dbReference>
<dbReference type="CDD" id="cd02511">
    <property type="entry name" value="Beta4Glucosyltransferase"/>
    <property type="match status" value="1"/>
</dbReference>
<evidence type="ECO:0000256" key="1">
    <source>
        <dbReference type="ARBA" id="ARBA00038494"/>
    </source>
</evidence>
<keyword evidence="3" id="KW-0808">Transferase</keyword>
<sequence>MKLSVGILTFNSEKRIGEVLNSIKDVADEIVILDSGSEDRTLEIAERFGARVFYRKFDNFVNQKNHLLSLCRGDWVLFLDDDEIVSEELAAQISKIKKENPPVDGYYVSRLTNYLGRWIKHAWYPDWQLRLAKREKCRWVGDWVHERLLVNGKTGYLKGDLLHYSYPSVSFHLKKIDLYTSLYAEGAFKKGKKFSLLKLLLSPAGAFLRRYLLKRGFLDGFEGFVLSVMASHYTFLKYLKLWELEKNEKARRS</sequence>
<dbReference type="AlphaFoldDB" id="A0A4R1G880"/>
<comment type="caution">
    <text evidence="3">The sequence shown here is derived from an EMBL/GenBank/DDBJ whole genome shotgun (WGS) entry which is preliminary data.</text>
</comment>